<gene>
    <name evidence="1" type="ORF">BACPLE_02558</name>
</gene>
<dbReference type="HOGENOM" id="CLU_3293697_0_0_10"/>
<reference evidence="1 2" key="1">
    <citation type="submission" date="2008-08" db="EMBL/GenBank/DDBJ databases">
        <title>Draft genome sequence of Bacteroides plebeius (DSM 17135).</title>
        <authorList>
            <person name="Sudarsanam P."/>
            <person name="Ley R."/>
            <person name="Guruge J."/>
            <person name="Turnbaugh P.J."/>
            <person name="Mahowald M."/>
            <person name="Liep D."/>
            <person name="Gordon J."/>
        </authorList>
    </citation>
    <scope>NUCLEOTIDE SEQUENCE [LARGE SCALE GENOMIC DNA]</scope>
    <source>
        <strain evidence="2">DSM 17135 / JCM 12973 / M2</strain>
    </source>
</reference>
<organism evidence="1 2">
    <name type="scientific">Phocaeicola plebeius (strain DSM 17135 / JCM 12973 / CCUG 54634 / M2)</name>
    <name type="common">Bacteroides plebeius</name>
    <dbReference type="NCBI Taxonomy" id="484018"/>
    <lineage>
        <taxon>Bacteria</taxon>
        <taxon>Pseudomonadati</taxon>
        <taxon>Bacteroidota</taxon>
        <taxon>Bacteroidia</taxon>
        <taxon>Bacteroidales</taxon>
        <taxon>Bacteroidaceae</taxon>
        <taxon>Phocaeicola</taxon>
    </lineage>
</organism>
<protein>
    <submittedName>
        <fullName evidence="1">Uncharacterized protein</fullName>
    </submittedName>
</protein>
<accession>B5D0N1</accession>
<sequence>MNNLFIFSLLSEAFRLLPSGFDFYVHQRLPFREKQARNLGRIL</sequence>
<evidence type="ECO:0000313" key="1">
    <source>
        <dbReference type="EMBL" id="EDY95075.1"/>
    </source>
</evidence>
<proteinExistence type="predicted"/>
<dbReference type="Proteomes" id="UP000003452">
    <property type="component" value="Unassembled WGS sequence"/>
</dbReference>
<reference evidence="1 2" key="2">
    <citation type="submission" date="2008-08" db="EMBL/GenBank/DDBJ databases">
        <authorList>
            <person name="Fulton L."/>
            <person name="Clifton S."/>
            <person name="Fulton B."/>
            <person name="Xu J."/>
            <person name="Minx P."/>
            <person name="Pepin K.H."/>
            <person name="Johnson M."/>
            <person name="Thiruvilangam P."/>
            <person name="Bhonagiri V."/>
            <person name="Nash W.E."/>
            <person name="Mardis E.R."/>
            <person name="Wilson R.K."/>
        </authorList>
    </citation>
    <scope>NUCLEOTIDE SEQUENCE [LARGE SCALE GENOMIC DNA]</scope>
    <source>
        <strain evidence="2">DSM 17135 / JCM 12973 / M2</strain>
    </source>
</reference>
<dbReference type="EMBL" id="ABQC02000021">
    <property type="protein sequence ID" value="EDY95075.1"/>
    <property type="molecule type" value="Genomic_DNA"/>
</dbReference>
<dbReference type="AlphaFoldDB" id="B5D0N1"/>
<name>B5D0N1_PHOPM</name>
<comment type="caution">
    <text evidence="1">The sequence shown here is derived from an EMBL/GenBank/DDBJ whole genome shotgun (WGS) entry which is preliminary data.</text>
</comment>
<evidence type="ECO:0000313" key="2">
    <source>
        <dbReference type="Proteomes" id="UP000003452"/>
    </source>
</evidence>